<dbReference type="Pfam" id="PF03473">
    <property type="entry name" value="MOSC"/>
    <property type="match status" value="1"/>
</dbReference>
<dbReference type="OrthoDB" id="17255at2759"/>
<dbReference type="SUPFAM" id="SSF141673">
    <property type="entry name" value="MOSC N-terminal domain-like"/>
    <property type="match status" value="1"/>
</dbReference>
<protein>
    <recommendedName>
        <fullName evidence="2">MOSC domain-containing protein</fullName>
    </recommendedName>
</protein>
<dbReference type="AlphaFoldDB" id="A0A8I6RN98"/>
<evidence type="ECO:0000256" key="1">
    <source>
        <dbReference type="SAM" id="Phobius"/>
    </source>
</evidence>
<organism evidence="3 4">
    <name type="scientific">Cimex lectularius</name>
    <name type="common">Bed bug</name>
    <name type="synonym">Acanthia lectularia</name>
    <dbReference type="NCBI Taxonomy" id="79782"/>
    <lineage>
        <taxon>Eukaryota</taxon>
        <taxon>Metazoa</taxon>
        <taxon>Ecdysozoa</taxon>
        <taxon>Arthropoda</taxon>
        <taxon>Hexapoda</taxon>
        <taxon>Insecta</taxon>
        <taxon>Pterygota</taxon>
        <taxon>Neoptera</taxon>
        <taxon>Paraneoptera</taxon>
        <taxon>Hemiptera</taxon>
        <taxon>Heteroptera</taxon>
        <taxon>Panheteroptera</taxon>
        <taxon>Cimicomorpha</taxon>
        <taxon>Cimicidae</taxon>
        <taxon>Cimex</taxon>
    </lineage>
</organism>
<keyword evidence="1" id="KW-0472">Membrane</keyword>
<dbReference type="GeneID" id="106666132"/>
<sequence>MSSCDLLALSLLTFTTVSALLILLTLTKKMRQVPKGYWKEIGTVSNLYIYPLKSSRYQSLPVAVTTGKGLKEIRNDDLLVLSDRIFVAFRADTADFVSGRTFPNFLGITVTSVSSDSVEFAFKGKEPLRVRVPSGFNNEELKMWFGERIPTADCGDEASKWITDVLGVESPVRMGYWSKSISGRREVKNFHKEKAEYYNMKNEYTGSYSDISSYLLINESSVKDINSRLTPGSTQVSHMNFRPNIHISGPRAFAEDEWKWLKIGEKAVFRVFSPCPRCSFVTIDPETMSKDSNMEPLKTLKTFRLATEERQRRIEGSAPFMGVHLGLYEEGVVAVGDSVYISEKFV</sequence>
<dbReference type="Pfam" id="PF03476">
    <property type="entry name" value="MOSC_N"/>
    <property type="match status" value="1"/>
</dbReference>
<dbReference type="GO" id="GO:0030151">
    <property type="term" value="F:molybdenum ion binding"/>
    <property type="evidence" value="ECO:0007669"/>
    <property type="project" value="InterPro"/>
</dbReference>
<dbReference type="KEGG" id="clec:106666132"/>
<dbReference type="InterPro" id="IPR005303">
    <property type="entry name" value="MOCOS_middle"/>
</dbReference>
<proteinExistence type="predicted"/>
<dbReference type="RefSeq" id="XP_014248551.1">
    <property type="nucleotide sequence ID" value="XM_014393065.1"/>
</dbReference>
<keyword evidence="1" id="KW-1133">Transmembrane helix</keyword>
<feature type="transmembrane region" description="Helical" evidence="1">
    <location>
        <begin position="6"/>
        <end position="26"/>
    </location>
</feature>
<accession>A0A8I6RN98</accession>
<dbReference type="Proteomes" id="UP000494040">
    <property type="component" value="Unassembled WGS sequence"/>
</dbReference>
<dbReference type="GO" id="GO:0030170">
    <property type="term" value="F:pyridoxal phosphate binding"/>
    <property type="evidence" value="ECO:0007669"/>
    <property type="project" value="InterPro"/>
</dbReference>
<evidence type="ECO:0000259" key="2">
    <source>
        <dbReference type="PROSITE" id="PS51340"/>
    </source>
</evidence>
<dbReference type="PANTHER" id="PTHR14237:SF19">
    <property type="entry name" value="MITOCHONDRIAL AMIDOXIME REDUCING COMPONENT 1"/>
    <property type="match status" value="1"/>
</dbReference>
<dbReference type="InterPro" id="IPR011037">
    <property type="entry name" value="Pyrv_Knase-like_insert_dom_sf"/>
</dbReference>
<evidence type="ECO:0000313" key="3">
    <source>
        <dbReference type="EnsemblMetazoa" id="XP_014248551.1"/>
    </source>
</evidence>
<dbReference type="InterPro" id="IPR005302">
    <property type="entry name" value="MoCF_Sase_C"/>
</dbReference>
<feature type="domain" description="MOSC" evidence="2">
    <location>
        <begin position="179"/>
        <end position="342"/>
    </location>
</feature>
<name>A0A8I6RN98_CIMLE</name>
<dbReference type="GO" id="GO:0003824">
    <property type="term" value="F:catalytic activity"/>
    <property type="evidence" value="ECO:0007669"/>
    <property type="project" value="InterPro"/>
</dbReference>
<dbReference type="SUPFAM" id="SSF50800">
    <property type="entry name" value="PK beta-barrel domain-like"/>
    <property type="match status" value="1"/>
</dbReference>
<dbReference type="PANTHER" id="PTHR14237">
    <property type="entry name" value="MOLYBDOPTERIN COFACTOR SULFURASE MOSC"/>
    <property type="match status" value="1"/>
</dbReference>
<dbReference type="PROSITE" id="PS51340">
    <property type="entry name" value="MOSC"/>
    <property type="match status" value="1"/>
</dbReference>
<dbReference type="OMA" id="ASKWITD"/>
<reference evidence="3" key="1">
    <citation type="submission" date="2022-01" db="UniProtKB">
        <authorList>
            <consortium name="EnsemblMetazoa"/>
        </authorList>
    </citation>
    <scope>IDENTIFICATION</scope>
</reference>
<evidence type="ECO:0000313" key="4">
    <source>
        <dbReference type="Proteomes" id="UP000494040"/>
    </source>
</evidence>
<keyword evidence="1" id="KW-0812">Transmembrane</keyword>
<dbReference type="EnsemblMetazoa" id="XM_014393065.1">
    <property type="protein sequence ID" value="XP_014248551.1"/>
    <property type="gene ID" value="LOC106666132"/>
</dbReference>
<keyword evidence="4" id="KW-1185">Reference proteome</keyword>